<gene>
    <name evidence="5" type="ORF">B0A72_00280</name>
    <name evidence="6" type="ORF">SAMN05444387_4321</name>
</gene>
<evidence type="ECO:0000256" key="3">
    <source>
        <dbReference type="ARBA" id="ARBA00022553"/>
    </source>
</evidence>
<dbReference type="PROSITE" id="PS00012">
    <property type="entry name" value="PHOSPHOPANTETHEINE"/>
    <property type="match status" value="1"/>
</dbReference>
<evidence type="ECO:0000313" key="5">
    <source>
        <dbReference type="EMBL" id="OXB08229.1"/>
    </source>
</evidence>
<dbReference type="GO" id="GO:0031177">
    <property type="term" value="F:phosphopantetheine binding"/>
    <property type="evidence" value="ECO:0007669"/>
    <property type="project" value="TreeGrafter"/>
</dbReference>
<dbReference type="Gene3D" id="3.30.559.30">
    <property type="entry name" value="Nonribosomal peptide synthetase, condensation domain"/>
    <property type="match status" value="2"/>
</dbReference>
<dbReference type="Gene3D" id="3.40.50.12780">
    <property type="entry name" value="N-terminal domain of ligase-like"/>
    <property type="match status" value="1"/>
</dbReference>
<name>A0AB36P6W5_9FLAO</name>
<dbReference type="Gene3D" id="3.30.559.10">
    <property type="entry name" value="Chloramphenicol acetyltransferase-like domain"/>
    <property type="match status" value="2"/>
</dbReference>
<dbReference type="EMBL" id="FRBX01000007">
    <property type="protein sequence ID" value="SHN14658.1"/>
    <property type="molecule type" value="Genomic_DNA"/>
</dbReference>
<dbReference type="NCBIfam" id="TIGR01733">
    <property type="entry name" value="AA-adenyl-dom"/>
    <property type="match status" value="1"/>
</dbReference>
<evidence type="ECO:0000313" key="6">
    <source>
        <dbReference type="EMBL" id="SHN14658.1"/>
    </source>
</evidence>
<dbReference type="PANTHER" id="PTHR45527">
    <property type="entry name" value="NONRIBOSOMAL PEPTIDE SYNTHETASE"/>
    <property type="match status" value="1"/>
</dbReference>
<dbReference type="InterPro" id="IPR000873">
    <property type="entry name" value="AMP-dep_synth/lig_dom"/>
</dbReference>
<proteinExistence type="predicted"/>
<dbReference type="Pfam" id="PF13193">
    <property type="entry name" value="AMP-binding_C"/>
    <property type="match status" value="1"/>
</dbReference>
<dbReference type="CDD" id="cd05930">
    <property type="entry name" value="A_NRPS"/>
    <property type="match status" value="1"/>
</dbReference>
<dbReference type="InterPro" id="IPR045851">
    <property type="entry name" value="AMP-bd_C_sf"/>
</dbReference>
<dbReference type="InterPro" id="IPR042099">
    <property type="entry name" value="ANL_N_sf"/>
</dbReference>
<comment type="cofactor">
    <cofactor evidence="1">
        <name>pantetheine 4'-phosphate</name>
        <dbReference type="ChEBI" id="CHEBI:47942"/>
    </cofactor>
</comment>
<feature type="domain" description="Carrier" evidence="4">
    <location>
        <begin position="929"/>
        <end position="1004"/>
    </location>
</feature>
<dbReference type="Proteomes" id="UP000198431">
    <property type="component" value="Unassembled WGS sequence"/>
</dbReference>
<dbReference type="InterPro" id="IPR006162">
    <property type="entry name" value="Ppantetheine_attach_site"/>
</dbReference>
<dbReference type="InterPro" id="IPR010071">
    <property type="entry name" value="AA_adenyl_dom"/>
</dbReference>
<dbReference type="PROSITE" id="PS00455">
    <property type="entry name" value="AMP_BINDING"/>
    <property type="match status" value="1"/>
</dbReference>
<reference evidence="6 7" key="2">
    <citation type="submission" date="2016-11" db="EMBL/GenBank/DDBJ databases">
        <authorList>
            <person name="Varghese N."/>
            <person name="Submissions S."/>
        </authorList>
    </citation>
    <scope>NUCLEOTIDE SEQUENCE [LARGE SCALE GENOMIC DNA]</scope>
    <source>
        <strain evidence="6 7">DSM 6368</strain>
    </source>
</reference>
<dbReference type="InterPro" id="IPR001242">
    <property type="entry name" value="Condensation_dom"/>
</dbReference>
<dbReference type="GO" id="GO:0003824">
    <property type="term" value="F:catalytic activity"/>
    <property type="evidence" value="ECO:0007669"/>
    <property type="project" value="InterPro"/>
</dbReference>
<evidence type="ECO:0000259" key="4">
    <source>
        <dbReference type="PROSITE" id="PS50075"/>
    </source>
</evidence>
<dbReference type="InterPro" id="IPR036736">
    <property type="entry name" value="ACP-like_sf"/>
</dbReference>
<dbReference type="Pfam" id="PF00501">
    <property type="entry name" value="AMP-binding"/>
    <property type="match status" value="1"/>
</dbReference>
<dbReference type="RefSeq" id="WP_073397965.1">
    <property type="nucleotide sequence ID" value="NZ_FRBX01000007.1"/>
</dbReference>
<dbReference type="SUPFAM" id="SSF52777">
    <property type="entry name" value="CoA-dependent acyltransferases"/>
    <property type="match status" value="3"/>
</dbReference>
<dbReference type="InterPro" id="IPR009081">
    <property type="entry name" value="PP-bd_ACP"/>
</dbReference>
<evidence type="ECO:0000313" key="7">
    <source>
        <dbReference type="Proteomes" id="UP000184216"/>
    </source>
</evidence>
<evidence type="ECO:0000256" key="2">
    <source>
        <dbReference type="ARBA" id="ARBA00022450"/>
    </source>
</evidence>
<dbReference type="Proteomes" id="UP000184216">
    <property type="component" value="Unassembled WGS sequence"/>
</dbReference>
<dbReference type="Gene3D" id="1.10.1200.10">
    <property type="entry name" value="ACP-like"/>
    <property type="match status" value="1"/>
</dbReference>
<reference evidence="5 8" key="1">
    <citation type="submission" date="2016-11" db="EMBL/GenBank/DDBJ databases">
        <title>Whole genomes of Flavobacteriaceae.</title>
        <authorList>
            <person name="Stine C."/>
            <person name="Li C."/>
            <person name="Tadesse D."/>
        </authorList>
    </citation>
    <scope>NUCLEOTIDE SEQUENCE [LARGE SCALE GENOMIC DNA]</scope>
    <source>
        <strain evidence="5 8">ATCC 19366</strain>
    </source>
</reference>
<keyword evidence="7" id="KW-1185">Reference proteome</keyword>
<dbReference type="GO" id="GO:0043041">
    <property type="term" value="P:amino acid activation for nonribosomal peptide biosynthetic process"/>
    <property type="evidence" value="ECO:0007669"/>
    <property type="project" value="TreeGrafter"/>
</dbReference>
<dbReference type="EMBL" id="MUHB01000001">
    <property type="protein sequence ID" value="OXB08229.1"/>
    <property type="molecule type" value="Genomic_DNA"/>
</dbReference>
<keyword evidence="2" id="KW-0596">Phosphopantetheine</keyword>
<evidence type="ECO:0000313" key="8">
    <source>
        <dbReference type="Proteomes" id="UP000198431"/>
    </source>
</evidence>
<accession>A0AB36P6W5</accession>
<dbReference type="InterPro" id="IPR020845">
    <property type="entry name" value="AMP-binding_CS"/>
</dbReference>
<protein>
    <submittedName>
        <fullName evidence="6">Amino acid adenylation domain-containing protein</fullName>
    </submittedName>
</protein>
<dbReference type="PROSITE" id="PS50075">
    <property type="entry name" value="CARRIER"/>
    <property type="match status" value="1"/>
</dbReference>
<sequence length="1468" mass="167699">MIKRYNLSPQQNLTYLAAGKGDLYNVMVFSLENIQGQKLCDDIKEVLKDELSLYMNITSPGKEAFLSIEQERNFDVKLVHKQDIENAENSVSQEHNLSITIIQDNENAVSIAFRYGLYFFDNWSIIMLYHRILEKYHKETYDTADISYLQYSAWREHIIGEEGNEENSEFWKDVMKKFQPFRTNLELNVPEEGKRKTQIHMLSNKLVQLLQNAPIDKEILLLSGWHYTLCQISADKNTVFGAGYVSHGRSFEQLYKNIGLYASTLPFNAEAAKGFSGIEEYCDSIGKLVVLLNSRKEYILNNQEYADFIKSNFKYIFEFIDLSIITKDKTPLSQIIDRRNDYSGFIAQIYSAKEETTVALHHNNSIRSEDITYFMQLWEHNSIQIIERYSENTADIEPYETGAQKLLKTENTVTKESVLERYAGIVKQFPDHIAIEDENAAYSYKQIDDKSNVLAALILDKIADASSPTIGVMSDWDHNVIVAFLATLKINGSIVPIDPNDSQQRITHILNNSNAQLLITGSNYEKEEFEPKLLIDTLNFTEGTSSISTGSNAIRTPESTSYIIYTSGTTGAPKGVCIQDKSLINYVDFLNGTLGINHSDTSILLSSYAFDLGYTSLWGTLLSGGKLQMVKKDTLYDVDEVINTITDKKVTYIKTTPSYFNAILNAKNFTKIEGSDLKKVILGGEKIKTKDLADFKKSFGTIEVINHYGPTETTIGTVFKKINNIEQYIERPVIGSPIPNNFAVILDDKKKEVSKYETGNVFIGGAGLAKGYLNNEELTSEKFIVHPDYGRIYATGDIGFITLENEIMFLGRGDSQVKIRGYRVEPDEVKNIIRTFSGVSDSAVLAVENNGDTGLCAFVTGITKESSSDLEEYLKNSLPEYMVPAEILFVDKIPLTTNNKVDQQALKDLYEEHKSDKMIHDSSKENEIFITSDLQKHLLRIWKETLITDDITGSSNFFSLGGHSLKGIQMLNKIYKAFNVKITLGDIYKYPEFESLSEFLLEKVNESGESSYTKISPVPVQSRYEVSNSQKRMWLSTIKKESAALFNVPMNYSINGSLNIEAIKASFVALIQKHETLRTIFKYEDGDIYQYILPIENVDLEIPLIAIQDTPSMVEFLRQERYKSFDLSKELPIRLNLIKKGETEYILATTLHHIISDGWSREILYKEIKENYNRYLKDKRINIEPLAIQYKDYVNWHKGKYKTHENFWENFFAEDIPSLDFPIDYVRPGMISYNGTAISTKIKENFNGLKQSLNEQSLSLNNYLVGIYGLLIHAYSNQNKFYIGTISSGRTHVDTEQIIGSFINYLPLKIKVSSGVNFQEFLEENTKGFVQVYENEDYPFDLMVEKYLPNNDASRNPFFDTTIILHNEEEVSRTVLFDDGVQIEEFVHVEEIGTHSKIEFKIDITVKKDELTIRLEYNTDIFSESKMTKLLQLYTDLIEKMANNSGDNLNDVVEALRIEMNQDQEFLI</sequence>
<dbReference type="PANTHER" id="PTHR45527:SF1">
    <property type="entry name" value="FATTY ACID SYNTHASE"/>
    <property type="match status" value="1"/>
</dbReference>
<dbReference type="Pfam" id="PF00550">
    <property type="entry name" value="PP-binding"/>
    <property type="match status" value="1"/>
</dbReference>
<dbReference type="GO" id="GO:0044550">
    <property type="term" value="P:secondary metabolite biosynthetic process"/>
    <property type="evidence" value="ECO:0007669"/>
    <property type="project" value="TreeGrafter"/>
</dbReference>
<organism evidence="5 8">
    <name type="scientific">Flavobacterium pectinovorum</name>
    <dbReference type="NCBI Taxonomy" id="29533"/>
    <lineage>
        <taxon>Bacteria</taxon>
        <taxon>Pseudomonadati</taxon>
        <taxon>Bacteroidota</taxon>
        <taxon>Flavobacteriia</taxon>
        <taxon>Flavobacteriales</taxon>
        <taxon>Flavobacteriaceae</taxon>
        <taxon>Flavobacterium</taxon>
    </lineage>
</organism>
<dbReference type="GO" id="GO:0005737">
    <property type="term" value="C:cytoplasm"/>
    <property type="evidence" value="ECO:0007669"/>
    <property type="project" value="TreeGrafter"/>
</dbReference>
<dbReference type="Pfam" id="PF00668">
    <property type="entry name" value="Condensation"/>
    <property type="match status" value="2"/>
</dbReference>
<comment type="caution">
    <text evidence="5">The sequence shown here is derived from an EMBL/GenBank/DDBJ whole genome shotgun (WGS) entry which is preliminary data.</text>
</comment>
<evidence type="ECO:0000256" key="1">
    <source>
        <dbReference type="ARBA" id="ARBA00001957"/>
    </source>
</evidence>
<dbReference type="InterPro" id="IPR025110">
    <property type="entry name" value="AMP-bd_C"/>
</dbReference>
<dbReference type="SUPFAM" id="SSF47336">
    <property type="entry name" value="ACP-like"/>
    <property type="match status" value="1"/>
</dbReference>
<dbReference type="Gene3D" id="3.30.300.30">
    <property type="match status" value="1"/>
</dbReference>
<dbReference type="InterPro" id="IPR023213">
    <property type="entry name" value="CAT-like_dom_sf"/>
</dbReference>
<keyword evidence="3" id="KW-0597">Phosphoprotein</keyword>
<dbReference type="SUPFAM" id="SSF56801">
    <property type="entry name" value="Acetyl-CoA synthetase-like"/>
    <property type="match status" value="1"/>
</dbReference>